<dbReference type="Proteomes" id="UP000789524">
    <property type="component" value="Unassembled WGS sequence"/>
</dbReference>
<dbReference type="EMBL" id="CAKASE010000054">
    <property type="protein sequence ID" value="CAG9565821.1"/>
    <property type="molecule type" value="Genomic_DNA"/>
</dbReference>
<evidence type="ECO:0000256" key="1">
    <source>
        <dbReference type="SAM" id="MobiDB-lite"/>
    </source>
</evidence>
<dbReference type="AlphaFoldDB" id="A0A8J2VU39"/>
<evidence type="ECO:0000313" key="3">
    <source>
        <dbReference type="Proteomes" id="UP000789524"/>
    </source>
</evidence>
<protein>
    <submittedName>
        <fullName evidence="2">(African queen) hypothetical protein</fullName>
    </submittedName>
</protein>
<sequence length="206" mass="22537">MTTPRQLSSDREAVQPMVSEVRDDLEIISKCRDTTSRMFTTPPPMTDDGLLHIGQHILTPPVQRLLIRHSVTKLGRVCPCVRVTDSPRHLPEPRSGSGPDSRPAESPQGNSFIGITSSFNEEVSDDLVPPPPTPPTPADPYPPQPYVLINELQMKKNWLEKTRVARCAERKHTAPEFVEHLANPSPGPPGARGPGSQARPSVASPV</sequence>
<keyword evidence="3" id="KW-1185">Reference proteome</keyword>
<feature type="region of interest" description="Disordered" evidence="1">
    <location>
        <begin position="175"/>
        <end position="206"/>
    </location>
</feature>
<feature type="region of interest" description="Disordered" evidence="1">
    <location>
        <begin position="83"/>
        <end position="145"/>
    </location>
</feature>
<evidence type="ECO:0000313" key="2">
    <source>
        <dbReference type="EMBL" id="CAG9565821.1"/>
    </source>
</evidence>
<feature type="compositionally biased region" description="Pro residues" evidence="1">
    <location>
        <begin position="128"/>
        <end position="145"/>
    </location>
</feature>
<comment type="caution">
    <text evidence="2">The sequence shown here is derived from an EMBL/GenBank/DDBJ whole genome shotgun (WGS) entry which is preliminary data.</text>
</comment>
<feature type="compositionally biased region" description="Polar residues" evidence="1">
    <location>
        <begin position="107"/>
        <end position="121"/>
    </location>
</feature>
<accession>A0A8J2VU39</accession>
<organism evidence="2 3">
    <name type="scientific">Danaus chrysippus</name>
    <name type="common">African queen</name>
    <dbReference type="NCBI Taxonomy" id="151541"/>
    <lineage>
        <taxon>Eukaryota</taxon>
        <taxon>Metazoa</taxon>
        <taxon>Ecdysozoa</taxon>
        <taxon>Arthropoda</taxon>
        <taxon>Hexapoda</taxon>
        <taxon>Insecta</taxon>
        <taxon>Pterygota</taxon>
        <taxon>Neoptera</taxon>
        <taxon>Endopterygota</taxon>
        <taxon>Lepidoptera</taxon>
        <taxon>Glossata</taxon>
        <taxon>Ditrysia</taxon>
        <taxon>Papilionoidea</taxon>
        <taxon>Nymphalidae</taxon>
        <taxon>Danainae</taxon>
        <taxon>Danaini</taxon>
        <taxon>Danaina</taxon>
        <taxon>Danaus</taxon>
        <taxon>Anosia</taxon>
    </lineage>
</organism>
<proteinExistence type="predicted"/>
<reference evidence="2" key="1">
    <citation type="submission" date="2021-09" db="EMBL/GenBank/DDBJ databases">
        <authorList>
            <person name="Martin H S."/>
        </authorList>
    </citation>
    <scope>NUCLEOTIDE SEQUENCE</scope>
</reference>
<gene>
    <name evidence="2" type="ORF">DCHRY22_LOCUS6588</name>
</gene>
<name>A0A8J2VU39_9NEOP</name>